<dbReference type="InterPro" id="IPR014710">
    <property type="entry name" value="RmlC-like_jellyroll"/>
</dbReference>
<reference evidence="4" key="1">
    <citation type="journal article" date="2019" name="Int. J. Syst. Evol. Microbiol.">
        <title>The Global Catalogue of Microorganisms (GCM) 10K type strain sequencing project: providing services to taxonomists for standard genome sequencing and annotation.</title>
        <authorList>
            <consortium name="The Broad Institute Genomics Platform"/>
            <consortium name="The Broad Institute Genome Sequencing Center for Infectious Disease"/>
            <person name="Wu L."/>
            <person name="Ma J."/>
        </authorList>
    </citation>
    <scope>NUCLEOTIDE SEQUENCE [LARGE SCALE GENOMIC DNA]</scope>
    <source>
        <strain evidence="4">KCTC 42498</strain>
    </source>
</reference>
<keyword evidence="4" id="KW-1185">Reference proteome</keyword>
<sequence>MKRKEFIKRSAIGLSVSLIAPSAFASTSSESKISKMAAKVIRSAEGKKVNVIGDNMTFKLTGEDTGGQFSLMQEYNEPGVGVPLHVHEHEDEIFKVLEGEIEMEVGDTKTVLRAGDIGFGPRGVPHAWRVVGTQKARVDLSIFPAGLENMFMELGQLPAGPPDFAKVTEICGRYGVRFV</sequence>
<protein>
    <submittedName>
        <fullName evidence="3">Cupin domain-containing protein</fullName>
    </submittedName>
</protein>
<dbReference type="Pfam" id="PF07883">
    <property type="entry name" value="Cupin_2"/>
    <property type="match status" value="1"/>
</dbReference>
<dbReference type="EMBL" id="JBHULU010000027">
    <property type="protein sequence ID" value="MFD2515930.1"/>
    <property type="molecule type" value="Genomic_DNA"/>
</dbReference>
<dbReference type="PANTHER" id="PTHR36440">
    <property type="entry name" value="PUTATIVE (AFU_ORTHOLOGUE AFUA_8G07350)-RELATED"/>
    <property type="match status" value="1"/>
</dbReference>
<evidence type="ECO:0000313" key="4">
    <source>
        <dbReference type="Proteomes" id="UP001597544"/>
    </source>
</evidence>
<dbReference type="InterPro" id="IPR013096">
    <property type="entry name" value="Cupin_2"/>
</dbReference>
<dbReference type="RefSeq" id="WP_377511721.1">
    <property type="nucleotide sequence ID" value="NZ_JBHULU010000027.1"/>
</dbReference>
<feature type="domain" description="Cupin type-2" evidence="2">
    <location>
        <begin position="77"/>
        <end position="142"/>
    </location>
</feature>
<feature type="signal peptide" evidence="1">
    <location>
        <begin position="1"/>
        <end position="25"/>
    </location>
</feature>
<proteinExistence type="predicted"/>
<dbReference type="InterPro" id="IPR053146">
    <property type="entry name" value="QDO-like"/>
</dbReference>
<dbReference type="SUPFAM" id="SSF51182">
    <property type="entry name" value="RmlC-like cupins"/>
    <property type="match status" value="1"/>
</dbReference>
<dbReference type="Gene3D" id="2.60.120.10">
    <property type="entry name" value="Jelly Rolls"/>
    <property type="match status" value="1"/>
</dbReference>
<evidence type="ECO:0000259" key="2">
    <source>
        <dbReference type="Pfam" id="PF07883"/>
    </source>
</evidence>
<keyword evidence="1" id="KW-0732">Signal</keyword>
<comment type="caution">
    <text evidence="3">The sequence shown here is derived from an EMBL/GenBank/DDBJ whole genome shotgun (WGS) entry which is preliminary data.</text>
</comment>
<gene>
    <name evidence="3" type="ORF">ACFSRY_18810</name>
</gene>
<dbReference type="InterPro" id="IPR011051">
    <property type="entry name" value="RmlC_Cupin_sf"/>
</dbReference>
<organism evidence="3 4">
    <name type="scientific">Pontibacter locisalis</name>
    <dbReference type="NCBI Taxonomy" id="1719035"/>
    <lineage>
        <taxon>Bacteria</taxon>
        <taxon>Pseudomonadati</taxon>
        <taxon>Bacteroidota</taxon>
        <taxon>Cytophagia</taxon>
        <taxon>Cytophagales</taxon>
        <taxon>Hymenobacteraceae</taxon>
        <taxon>Pontibacter</taxon>
    </lineage>
</organism>
<name>A0ABW5IV28_9BACT</name>
<evidence type="ECO:0000256" key="1">
    <source>
        <dbReference type="SAM" id="SignalP"/>
    </source>
</evidence>
<accession>A0ABW5IV28</accession>
<feature type="chain" id="PRO_5045458609" evidence="1">
    <location>
        <begin position="26"/>
        <end position="179"/>
    </location>
</feature>
<dbReference type="Proteomes" id="UP001597544">
    <property type="component" value="Unassembled WGS sequence"/>
</dbReference>
<dbReference type="PANTHER" id="PTHR36440:SF1">
    <property type="entry name" value="PUTATIVE (AFU_ORTHOLOGUE AFUA_8G07350)-RELATED"/>
    <property type="match status" value="1"/>
</dbReference>
<evidence type="ECO:0000313" key="3">
    <source>
        <dbReference type="EMBL" id="MFD2515930.1"/>
    </source>
</evidence>